<dbReference type="KEGG" id="ots:OTBS_2126"/>
<organism evidence="4 5">
    <name type="scientific">Orientia tsutsugamushi (strain Boryong)</name>
    <name type="common">Rickettsia tsutsugamushi</name>
    <dbReference type="NCBI Taxonomy" id="357244"/>
    <lineage>
        <taxon>Bacteria</taxon>
        <taxon>Pseudomonadati</taxon>
        <taxon>Pseudomonadota</taxon>
        <taxon>Alphaproteobacteria</taxon>
        <taxon>Rickettsiales</taxon>
        <taxon>Rickettsiaceae</taxon>
        <taxon>Rickettsieae</taxon>
        <taxon>Orientia</taxon>
    </lineage>
</organism>
<feature type="chain" id="PRO_5002680388" evidence="2">
    <location>
        <begin position="32"/>
        <end position="760"/>
    </location>
</feature>
<proteinExistence type="predicted"/>
<dbReference type="EMBL" id="AM494475">
    <property type="protein sequence ID" value="CAM81221.1"/>
    <property type="molecule type" value="Genomic_DNA"/>
</dbReference>
<evidence type="ECO:0000256" key="1">
    <source>
        <dbReference type="SAM" id="Coils"/>
    </source>
</evidence>
<dbReference type="SMART" id="SM00869">
    <property type="entry name" value="Autotransporter"/>
    <property type="match status" value="1"/>
</dbReference>
<feature type="coiled-coil region" evidence="1">
    <location>
        <begin position="386"/>
        <end position="420"/>
    </location>
</feature>
<sequence length="760" mass="85892">MYLMIKINKKVALVKVSLIFSALFFIGNAQSIFNVNAQPNSTKQNQLNNKINQIDARKSQLLLQQQNLEQDRDKIYNSIRDKIYNGINLEDIKSYSDVCRKLLLHPSDQVTVYLDEHDQYDTHNLRPRSNMLYRHINETANFINNMLGLIDIDIVPNYTNRSATLAEMKDYEKQLSDKVNRFGNRIHGGVNNAKQRYRAVTIEIDELNQNQELRQFHTALRDVQAKIQALSLASLNDLSTEARNLHLDIANQLVAIDQSIQACERGSNSMLNLDQQYEQWLDNLYSTSEEIVLILQTHVQAGAQAIPQDELNQMHKQMQDIKKLMPKFKQDLSMLATQLRNISNLIATFDHRAEIKPDENGPVQPGLSDNIREIINDFPQALQQYKNNLENNLKSINHKIANIDQLVSYLNQQLDTLQQQQLLGDQIAPTKANASFEKQQLLYQAQNNAMLANAISFTADTAVNATTSILSKIATVQNQSPKIISSGSNIYNSNGWSIDGNVFCGKTKKTEHKEIKGYNTDISGAFITVNKYLNKKVVIGVTGLYSNLDITYDQNVILNKTNCKVYSLSLNGRYYPRQDIFMQSIVGLIKYDGTTRYYATVQPSSNINGKGWYGDFMLAVNVYPLKNNSKLTCSPIVGIAYTNSSHAFETTIEDIDYNILTGRAGITIKYVIDNINNNMSIVPEFHAFIHHLLSVKSKQLEYANSSNISDIDEQIPKSFGQLGVAVTIWHGKVGVGVSYNAYLANEYISHIGSVNMKASF</sequence>
<dbReference type="InterPro" id="IPR036709">
    <property type="entry name" value="Autotransporte_beta_dom_sf"/>
</dbReference>
<accession>A5CFL5</accession>
<dbReference type="eggNOG" id="COG3468">
    <property type="taxonomic scope" value="Bacteria"/>
</dbReference>
<evidence type="ECO:0000313" key="4">
    <source>
        <dbReference type="EMBL" id="CAM81221.1"/>
    </source>
</evidence>
<evidence type="ECO:0000313" key="5">
    <source>
        <dbReference type="Proteomes" id="UP000001565"/>
    </source>
</evidence>
<dbReference type="PROSITE" id="PS51208">
    <property type="entry name" value="AUTOTRANSPORTER"/>
    <property type="match status" value="1"/>
</dbReference>
<dbReference type="HOGENOM" id="CLU_369525_0_0_5"/>
<dbReference type="SUPFAM" id="SSF103515">
    <property type="entry name" value="Autotransporter"/>
    <property type="match status" value="1"/>
</dbReference>
<dbReference type="InterPro" id="IPR005546">
    <property type="entry name" value="Autotransporte_beta"/>
</dbReference>
<reference evidence="4 5" key="1">
    <citation type="journal article" date="2007" name="Proc. Natl. Acad. Sci. U.S.A.">
        <title>The Orientia tsutsugamushi genome reveals massive proliferation of conjugative type IV secretion system and host-cell interaction genes.</title>
        <authorList>
            <person name="Cho N.-H."/>
            <person name="Kim H.-R."/>
            <person name="Lee J.-H."/>
            <person name="Kim S.-Y."/>
            <person name="Kim J."/>
            <person name="Cha S."/>
            <person name="Kim S.-Y."/>
            <person name="Darby A.C."/>
            <person name="Fuxelius H.-H."/>
            <person name="Yin J."/>
            <person name="Kim J.H."/>
            <person name="Kim J."/>
            <person name="Lee S.J."/>
            <person name="Koh Y.-S."/>
            <person name="Jang W.-J."/>
            <person name="Park K.-H."/>
            <person name="Andersson S.G.E."/>
            <person name="Choi M.-S."/>
            <person name="Kim I.-S."/>
        </authorList>
    </citation>
    <scope>NUCLEOTIDE SEQUENCE [LARGE SCALE GENOMIC DNA]</scope>
    <source>
        <strain evidence="4 5">Boryong</strain>
    </source>
</reference>
<gene>
    <name evidence="4" type="primary">rhp8</name>
    <name evidence="4" type="ordered locus">OTBS_2126</name>
</gene>
<name>A5CFL5_ORITB</name>
<feature type="domain" description="Autotransporter" evidence="3">
    <location>
        <begin position="488"/>
        <end position="760"/>
    </location>
</feature>
<keyword evidence="1" id="KW-0175">Coiled coil</keyword>
<keyword evidence="2" id="KW-0732">Signal</keyword>
<dbReference type="eggNOG" id="COG1511">
    <property type="taxonomic scope" value="Bacteria"/>
</dbReference>
<dbReference type="Gene3D" id="2.40.128.130">
    <property type="entry name" value="Autotransporter beta-domain"/>
    <property type="match status" value="1"/>
</dbReference>
<feature type="signal peptide" evidence="2">
    <location>
        <begin position="1"/>
        <end position="31"/>
    </location>
</feature>
<evidence type="ECO:0000259" key="3">
    <source>
        <dbReference type="PROSITE" id="PS51208"/>
    </source>
</evidence>
<evidence type="ECO:0000256" key="2">
    <source>
        <dbReference type="SAM" id="SignalP"/>
    </source>
</evidence>
<dbReference type="Pfam" id="PF03797">
    <property type="entry name" value="Autotransporter"/>
    <property type="match status" value="1"/>
</dbReference>
<feature type="coiled-coil region" evidence="1">
    <location>
        <begin position="44"/>
        <end position="71"/>
    </location>
</feature>
<dbReference type="Proteomes" id="UP000001565">
    <property type="component" value="Chromosome"/>
</dbReference>
<protein>
    <submittedName>
        <fullName evidence="4">OmpA-like, putative autotransporter</fullName>
    </submittedName>
</protein>
<dbReference type="AlphaFoldDB" id="A5CFL5"/>